<accession>A0AAD8IHA3</accession>
<name>A0AAD8IHA3_9APIA</name>
<organism evidence="1 2">
    <name type="scientific">Heracleum sosnowskyi</name>
    <dbReference type="NCBI Taxonomy" id="360622"/>
    <lineage>
        <taxon>Eukaryota</taxon>
        <taxon>Viridiplantae</taxon>
        <taxon>Streptophyta</taxon>
        <taxon>Embryophyta</taxon>
        <taxon>Tracheophyta</taxon>
        <taxon>Spermatophyta</taxon>
        <taxon>Magnoliopsida</taxon>
        <taxon>eudicotyledons</taxon>
        <taxon>Gunneridae</taxon>
        <taxon>Pentapetalae</taxon>
        <taxon>asterids</taxon>
        <taxon>campanulids</taxon>
        <taxon>Apiales</taxon>
        <taxon>Apiaceae</taxon>
        <taxon>Apioideae</taxon>
        <taxon>apioid superclade</taxon>
        <taxon>Tordylieae</taxon>
        <taxon>Tordyliinae</taxon>
        <taxon>Heracleum</taxon>
    </lineage>
</organism>
<keyword evidence="2" id="KW-1185">Reference proteome</keyword>
<sequence length="114" mass="13279">MTDSQPVESEGDNLPTFIRRNNLYFSNKNTLSKSINEEVAKEKSIIKKAEKRVKMFPPLLPSLNRNGRPKYSLESVRREGRLQMWIVPNHYLEVVRTCQDGDRVSMELLETGQR</sequence>
<evidence type="ECO:0000313" key="2">
    <source>
        <dbReference type="Proteomes" id="UP001237642"/>
    </source>
</evidence>
<protein>
    <submittedName>
        <fullName evidence="1">Uncharacterized protein</fullName>
    </submittedName>
</protein>
<evidence type="ECO:0000313" key="1">
    <source>
        <dbReference type="EMBL" id="KAK1383920.1"/>
    </source>
</evidence>
<dbReference type="AlphaFoldDB" id="A0AAD8IHA3"/>
<dbReference type="EMBL" id="JAUIZM010000005">
    <property type="protein sequence ID" value="KAK1383920.1"/>
    <property type="molecule type" value="Genomic_DNA"/>
</dbReference>
<dbReference type="Proteomes" id="UP001237642">
    <property type="component" value="Unassembled WGS sequence"/>
</dbReference>
<gene>
    <name evidence="1" type="ORF">POM88_021655</name>
</gene>
<proteinExistence type="predicted"/>
<comment type="caution">
    <text evidence="1">The sequence shown here is derived from an EMBL/GenBank/DDBJ whole genome shotgun (WGS) entry which is preliminary data.</text>
</comment>
<reference evidence="1" key="1">
    <citation type="submission" date="2023-02" db="EMBL/GenBank/DDBJ databases">
        <title>Genome of toxic invasive species Heracleum sosnowskyi carries increased number of genes despite the absence of recent whole-genome duplications.</title>
        <authorList>
            <person name="Schelkunov M."/>
            <person name="Shtratnikova V."/>
            <person name="Makarenko M."/>
            <person name="Klepikova A."/>
            <person name="Omelchenko D."/>
            <person name="Novikova G."/>
            <person name="Obukhova E."/>
            <person name="Bogdanov V."/>
            <person name="Penin A."/>
            <person name="Logacheva M."/>
        </authorList>
    </citation>
    <scope>NUCLEOTIDE SEQUENCE</scope>
    <source>
        <strain evidence="1">Hsosn_3</strain>
        <tissue evidence="1">Leaf</tissue>
    </source>
</reference>
<reference evidence="1" key="2">
    <citation type="submission" date="2023-05" db="EMBL/GenBank/DDBJ databases">
        <authorList>
            <person name="Schelkunov M.I."/>
        </authorList>
    </citation>
    <scope>NUCLEOTIDE SEQUENCE</scope>
    <source>
        <strain evidence="1">Hsosn_3</strain>
        <tissue evidence="1">Leaf</tissue>
    </source>
</reference>